<accession>A0ABQ9QXA2</accession>
<evidence type="ECO:0000313" key="1">
    <source>
        <dbReference type="EMBL" id="KAK1487709.1"/>
    </source>
</evidence>
<reference evidence="1 2" key="1">
    <citation type="submission" date="2016-10" db="EMBL/GenBank/DDBJ databases">
        <title>The genome sequence of Colletotrichum fioriniae PJ7.</title>
        <authorList>
            <person name="Baroncelli R."/>
        </authorList>
    </citation>
    <scope>NUCLEOTIDE SEQUENCE [LARGE SCALE GENOMIC DNA]</scope>
    <source>
        <strain evidence="1 2">Tom-12</strain>
    </source>
</reference>
<protein>
    <recommendedName>
        <fullName evidence="3">Secreted protein</fullName>
    </recommendedName>
</protein>
<keyword evidence="2" id="KW-1185">Reference proteome</keyword>
<name>A0ABQ9QXA2_9PEZI</name>
<sequence>MLLALIVRGPWLPQSADATLPSSAFSWLTYHSARPTPVQQGPGIDEPRKDNLAAGDWCTITASGGSKTQL</sequence>
<evidence type="ECO:0000313" key="2">
    <source>
        <dbReference type="Proteomes" id="UP001227543"/>
    </source>
</evidence>
<dbReference type="RefSeq" id="XP_060377655.1">
    <property type="nucleotide sequence ID" value="XM_060527751.1"/>
</dbReference>
<dbReference type="Proteomes" id="UP001227543">
    <property type="component" value="Unassembled WGS sequence"/>
</dbReference>
<dbReference type="GeneID" id="85411989"/>
<dbReference type="EMBL" id="MLFU01000065">
    <property type="protein sequence ID" value="KAK1487709.1"/>
    <property type="molecule type" value="Genomic_DNA"/>
</dbReference>
<evidence type="ECO:0008006" key="3">
    <source>
        <dbReference type="Google" id="ProtNLM"/>
    </source>
</evidence>
<organism evidence="1 2">
    <name type="scientific">Colletotrichum tamarilloi</name>
    <dbReference type="NCBI Taxonomy" id="1209934"/>
    <lineage>
        <taxon>Eukaryota</taxon>
        <taxon>Fungi</taxon>
        <taxon>Dikarya</taxon>
        <taxon>Ascomycota</taxon>
        <taxon>Pezizomycotina</taxon>
        <taxon>Sordariomycetes</taxon>
        <taxon>Hypocreomycetidae</taxon>
        <taxon>Glomerellales</taxon>
        <taxon>Glomerellaceae</taxon>
        <taxon>Colletotrichum</taxon>
        <taxon>Colletotrichum acutatum species complex</taxon>
    </lineage>
</organism>
<proteinExistence type="predicted"/>
<gene>
    <name evidence="1" type="ORF">CTAM01_11742</name>
</gene>
<comment type="caution">
    <text evidence="1">The sequence shown here is derived from an EMBL/GenBank/DDBJ whole genome shotgun (WGS) entry which is preliminary data.</text>
</comment>